<feature type="transmembrane region" description="Helical" evidence="6">
    <location>
        <begin position="114"/>
        <end position="136"/>
    </location>
</feature>
<keyword evidence="8" id="KW-1185">Reference proteome</keyword>
<reference evidence="7 8" key="1">
    <citation type="submission" date="2019-07" db="EMBL/GenBank/DDBJ databases">
        <title>Whole genome shotgun sequence of Aneurinibacillus danicus NBRC 102444.</title>
        <authorList>
            <person name="Hosoyama A."/>
            <person name="Uohara A."/>
            <person name="Ohji S."/>
            <person name="Ichikawa N."/>
        </authorList>
    </citation>
    <scope>NUCLEOTIDE SEQUENCE [LARGE SCALE GENOMIC DNA]</scope>
    <source>
        <strain evidence="7 8">NBRC 102444</strain>
    </source>
</reference>
<dbReference type="InterPro" id="IPR052770">
    <property type="entry name" value="Cobalt_transport_CbiQ"/>
</dbReference>
<accession>A0A511VAG6</accession>
<dbReference type="InterPro" id="IPR012809">
    <property type="entry name" value="ECF_CbiQ"/>
</dbReference>
<keyword evidence="5 6" id="KW-0472">Membrane</keyword>
<evidence type="ECO:0000256" key="1">
    <source>
        <dbReference type="ARBA" id="ARBA00004651"/>
    </source>
</evidence>
<evidence type="ECO:0000313" key="7">
    <source>
        <dbReference type="EMBL" id="GEN34222.1"/>
    </source>
</evidence>
<evidence type="ECO:0000256" key="3">
    <source>
        <dbReference type="ARBA" id="ARBA00022692"/>
    </source>
</evidence>
<gene>
    <name evidence="7" type="ORF">ADA01nite_16820</name>
</gene>
<dbReference type="Proteomes" id="UP000321157">
    <property type="component" value="Unassembled WGS sequence"/>
</dbReference>
<keyword evidence="3 6" id="KW-0812">Transmembrane</keyword>
<protein>
    <submittedName>
        <fullName evidence="7">Cobalt ECF transporter T component CbiQ</fullName>
    </submittedName>
</protein>
<feature type="transmembrane region" description="Helical" evidence="6">
    <location>
        <begin position="240"/>
        <end position="258"/>
    </location>
</feature>
<dbReference type="NCBIfam" id="TIGR02454">
    <property type="entry name" value="ECF_T_CbiQ"/>
    <property type="match status" value="1"/>
</dbReference>
<organism evidence="7 8">
    <name type="scientific">Aneurinibacillus danicus</name>
    <dbReference type="NCBI Taxonomy" id="267746"/>
    <lineage>
        <taxon>Bacteria</taxon>
        <taxon>Bacillati</taxon>
        <taxon>Bacillota</taxon>
        <taxon>Bacilli</taxon>
        <taxon>Bacillales</taxon>
        <taxon>Paenibacillaceae</taxon>
        <taxon>Aneurinibacillus group</taxon>
        <taxon>Aneurinibacillus</taxon>
    </lineage>
</organism>
<feature type="transmembrane region" description="Helical" evidence="6">
    <location>
        <begin position="62"/>
        <end position="83"/>
    </location>
</feature>
<dbReference type="PANTHER" id="PTHR43723:SF1">
    <property type="entry name" value="COBALT TRANSPORT PROTEIN CBIQ"/>
    <property type="match status" value="1"/>
</dbReference>
<evidence type="ECO:0000256" key="5">
    <source>
        <dbReference type="ARBA" id="ARBA00023136"/>
    </source>
</evidence>
<comment type="subcellular location">
    <subcellularLocation>
        <location evidence="1">Cell membrane</location>
        <topology evidence="1">Multi-pass membrane protein</topology>
    </subcellularLocation>
</comment>
<feature type="transmembrane region" description="Helical" evidence="6">
    <location>
        <begin position="23"/>
        <end position="50"/>
    </location>
</feature>
<dbReference type="GO" id="GO:0043190">
    <property type="term" value="C:ATP-binding cassette (ABC) transporter complex"/>
    <property type="evidence" value="ECO:0007669"/>
    <property type="project" value="InterPro"/>
</dbReference>
<evidence type="ECO:0000256" key="4">
    <source>
        <dbReference type="ARBA" id="ARBA00022989"/>
    </source>
</evidence>
<evidence type="ECO:0000256" key="6">
    <source>
        <dbReference type="SAM" id="Phobius"/>
    </source>
</evidence>
<dbReference type="EMBL" id="BJXX01000068">
    <property type="protein sequence ID" value="GEN34222.1"/>
    <property type="molecule type" value="Genomic_DNA"/>
</dbReference>
<dbReference type="RefSeq" id="WP_146809502.1">
    <property type="nucleotide sequence ID" value="NZ_BJXX01000068.1"/>
</dbReference>
<keyword evidence="2" id="KW-1003">Cell membrane</keyword>
<dbReference type="CDD" id="cd16914">
    <property type="entry name" value="EcfT"/>
    <property type="match status" value="1"/>
</dbReference>
<dbReference type="Pfam" id="PF02361">
    <property type="entry name" value="CbiQ"/>
    <property type="match status" value="1"/>
</dbReference>
<dbReference type="OrthoDB" id="9815246at2"/>
<dbReference type="AlphaFoldDB" id="A0A511VAG6"/>
<evidence type="ECO:0000313" key="8">
    <source>
        <dbReference type="Proteomes" id="UP000321157"/>
    </source>
</evidence>
<proteinExistence type="predicted"/>
<keyword evidence="4 6" id="KW-1133">Transmembrane helix</keyword>
<dbReference type="PANTHER" id="PTHR43723">
    <property type="entry name" value="COBALT TRANSPORT PROTEIN CBIQ"/>
    <property type="match status" value="1"/>
</dbReference>
<comment type="caution">
    <text evidence="7">The sequence shown here is derived from an EMBL/GenBank/DDBJ whole genome shotgun (WGS) entry which is preliminary data.</text>
</comment>
<feature type="transmembrane region" description="Helical" evidence="6">
    <location>
        <begin position="148"/>
        <end position="169"/>
    </location>
</feature>
<sequence length="260" mass="29500">MKIQLDTLAYMNRLRHISPAQKLWFGFGLLCFVLLAHTSVHVTVLVWMSVWIIGYAGISARAYAGMMGAVALFLLFGLPPLVLEISSFPPGEPMLFQFSIVSWHVYASEEGVKAAGVLLFRSLASVSCLYFILLTVPFTEMLAILRRIGIPSLVTDLLLVMYRFIFVFLETVEQLWIAQQARGGGHGFKWKMRNAGWLVTRLFTRTMQRYQQLSIGLTARGFDGELRVISVGTFSISKRYAFESVIGFIGLVLLEWWMRR</sequence>
<evidence type="ECO:0000256" key="2">
    <source>
        <dbReference type="ARBA" id="ARBA00022475"/>
    </source>
</evidence>
<dbReference type="GO" id="GO:0006824">
    <property type="term" value="P:cobalt ion transport"/>
    <property type="evidence" value="ECO:0007669"/>
    <property type="project" value="InterPro"/>
</dbReference>
<dbReference type="InterPro" id="IPR003339">
    <property type="entry name" value="ABC/ECF_trnsptr_transmembrane"/>
</dbReference>
<name>A0A511VAG6_9BACL</name>